<feature type="transmembrane region" description="Helical" evidence="8">
    <location>
        <begin position="382"/>
        <end position="407"/>
    </location>
</feature>
<dbReference type="AlphaFoldDB" id="A0ABD1EWP8"/>
<organism evidence="9 10">
    <name type="scientific">Hypothenemus hampei</name>
    <name type="common">Coffee berry borer</name>
    <dbReference type="NCBI Taxonomy" id="57062"/>
    <lineage>
        <taxon>Eukaryota</taxon>
        <taxon>Metazoa</taxon>
        <taxon>Ecdysozoa</taxon>
        <taxon>Arthropoda</taxon>
        <taxon>Hexapoda</taxon>
        <taxon>Insecta</taxon>
        <taxon>Pterygota</taxon>
        <taxon>Neoptera</taxon>
        <taxon>Endopterygota</taxon>
        <taxon>Coleoptera</taxon>
        <taxon>Polyphaga</taxon>
        <taxon>Cucujiformia</taxon>
        <taxon>Curculionidae</taxon>
        <taxon>Scolytinae</taxon>
        <taxon>Hypothenemus</taxon>
    </lineage>
</organism>
<keyword evidence="7 8" id="KW-0472">Membrane</keyword>
<evidence type="ECO:0008006" key="11">
    <source>
        <dbReference type="Google" id="ProtNLM"/>
    </source>
</evidence>
<evidence type="ECO:0000256" key="6">
    <source>
        <dbReference type="ARBA" id="ARBA00023054"/>
    </source>
</evidence>
<keyword evidence="3" id="KW-0963">Cytoplasm</keyword>
<evidence type="ECO:0000256" key="2">
    <source>
        <dbReference type="ARBA" id="ARBA00004496"/>
    </source>
</evidence>
<dbReference type="EMBL" id="JBDJPC010000004">
    <property type="protein sequence ID" value="KAL1505466.1"/>
    <property type="molecule type" value="Genomic_DNA"/>
</dbReference>
<dbReference type="InterPro" id="IPR008677">
    <property type="entry name" value="MRVI1"/>
</dbReference>
<comment type="subcellular location">
    <subcellularLocation>
        <location evidence="2">Cytoplasm</location>
    </subcellularLocation>
    <subcellularLocation>
        <location evidence="1">Membrane</location>
        <topology evidence="1">Single-pass membrane protein</topology>
    </subcellularLocation>
</comment>
<evidence type="ECO:0000256" key="5">
    <source>
        <dbReference type="ARBA" id="ARBA00022989"/>
    </source>
</evidence>
<proteinExistence type="predicted"/>
<keyword evidence="6" id="KW-0175">Coiled coil</keyword>
<comment type="caution">
    <text evidence="9">The sequence shown here is derived from an EMBL/GenBank/DDBJ whole genome shotgun (WGS) entry which is preliminary data.</text>
</comment>
<keyword evidence="5 8" id="KW-1133">Transmembrane helix</keyword>
<dbReference type="Proteomes" id="UP001566132">
    <property type="component" value="Unassembled WGS sequence"/>
</dbReference>
<evidence type="ECO:0000256" key="7">
    <source>
        <dbReference type="ARBA" id="ARBA00023136"/>
    </source>
</evidence>
<dbReference type="GO" id="GO:0005737">
    <property type="term" value="C:cytoplasm"/>
    <property type="evidence" value="ECO:0007669"/>
    <property type="project" value="UniProtKB-SubCell"/>
</dbReference>
<dbReference type="GO" id="GO:0016020">
    <property type="term" value="C:membrane"/>
    <property type="evidence" value="ECO:0007669"/>
    <property type="project" value="UniProtKB-SubCell"/>
</dbReference>
<name>A0ABD1EWP8_HYPHA</name>
<protein>
    <recommendedName>
        <fullName evidence="11">Lymphoid-restricted membrane protein</fullName>
    </recommendedName>
</protein>
<evidence type="ECO:0000256" key="1">
    <source>
        <dbReference type="ARBA" id="ARBA00004167"/>
    </source>
</evidence>
<dbReference type="PANTHER" id="PTHR15352:SF1">
    <property type="entry name" value="KASH5-LIKE COILED-COIL DOMAIN-CONTAINING PROTEIN"/>
    <property type="match status" value="1"/>
</dbReference>
<sequence>MDSPTVDGKLNSNHIPKKSTEFLTVEATLQNKMEKHRSLQDLFDSKKKGDIKKAEFQRGRSNSDGAAVSYDIMAFPSLSNAVLEKLGLYGHATRNPLDEQGVEQKFTSLALAFTIDAATIKDRCNRQRRNRNQNESNFNLEVEKLKEKMTLLQPLCTDFESADLLSTLFSQLETLTNAASHVSISAERYGAVQHEERLTESVQLMVSHVQTLKQQRDSALRQLQYTKRVLHEPVISDNQKLPQGLNKVLMNKRRASTDSVCFSSLDPNFKLSRKVSDLSMRATLSKNRQSRLELGKELNEIREMTLDESSKDENNTIPGVSELQSCDFDSDFESTGGKTSFTCDTQFVNEISTLVRLKFSSYTEDILRRMKDFLKKWSEDGYLYAFLNSCAVLCFSVSILTLASIFLEQEYTKSSTYWLFPWLKKK</sequence>
<gene>
    <name evidence="9" type="ORF">ABEB36_005032</name>
</gene>
<evidence type="ECO:0000313" key="10">
    <source>
        <dbReference type="Proteomes" id="UP001566132"/>
    </source>
</evidence>
<reference evidence="9 10" key="1">
    <citation type="submission" date="2024-05" db="EMBL/GenBank/DDBJ databases">
        <title>Genetic variation in Jamaican populations of the coffee berry borer (Hypothenemus hampei).</title>
        <authorList>
            <person name="Errbii M."/>
            <person name="Myrie A."/>
        </authorList>
    </citation>
    <scope>NUCLEOTIDE SEQUENCE [LARGE SCALE GENOMIC DNA]</scope>
    <source>
        <strain evidence="9">JA-Hopewell-2020-01-JO</strain>
        <tissue evidence="9">Whole body</tissue>
    </source>
</reference>
<evidence type="ECO:0000256" key="4">
    <source>
        <dbReference type="ARBA" id="ARBA00022692"/>
    </source>
</evidence>
<evidence type="ECO:0000256" key="8">
    <source>
        <dbReference type="SAM" id="Phobius"/>
    </source>
</evidence>
<accession>A0ABD1EWP8</accession>
<keyword evidence="4 8" id="KW-0812">Transmembrane</keyword>
<evidence type="ECO:0000313" key="9">
    <source>
        <dbReference type="EMBL" id="KAL1505466.1"/>
    </source>
</evidence>
<keyword evidence="10" id="KW-1185">Reference proteome</keyword>
<dbReference type="Pfam" id="PF05781">
    <property type="entry name" value="MRVI1"/>
    <property type="match status" value="1"/>
</dbReference>
<evidence type="ECO:0000256" key="3">
    <source>
        <dbReference type="ARBA" id="ARBA00022490"/>
    </source>
</evidence>
<dbReference type="PANTHER" id="PTHR15352">
    <property type="entry name" value="LYMPHOID-RESTRICTED MEMBRANE PROTEIN, JAW1"/>
    <property type="match status" value="1"/>
</dbReference>